<accession>A0ACC1H839</accession>
<name>A0ACC1H839_9FUNG</name>
<evidence type="ECO:0000313" key="2">
    <source>
        <dbReference type="Proteomes" id="UP001145114"/>
    </source>
</evidence>
<dbReference type="Proteomes" id="UP001145114">
    <property type="component" value="Unassembled WGS sequence"/>
</dbReference>
<evidence type="ECO:0000313" key="1">
    <source>
        <dbReference type="EMBL" id="KAJ1669569.1"/>
    </source>
</evidence>
<protein>
    <submittedName>
        <fullName evidence="1">Uncharacterized protein</fullName>
    </submittedName>
</protein>
<comment type="caution">
    <text evidence="1">The sequence shown here is derived from an EMBL/GenBank/DDBJ whole genome shotgun (WGS) entry which is preliminary data.</text>
</comment>
<dbReference type="EMBL" id="JAMZIH010009830">
    <property type="protein sequence ID" value="KAJ1669569.1"/>
    <property type="molecule type" value="Genomic_DNA"/>
</dbReference>
<organism evidence="1 2">
    <name type="scientific">Spiromyces aspiralis</name>
    <dbReference type="NCBI Taxonomy" id="68401"/>
    <lineage>
        <taxon>Eukaryota</taxon>
        <taxon>Fungi</taxon>
        <taxon>Fungi incertae sedis</taxon>
        <taxon>Zoopagomycota</taxon>
        <taxon>Kickxellomycotina</taxon>
        <taxon>Kickxellomycetes</taxon>
        <taxon>Kickxellales</taxon>
        <taxon>Kickxellaceae</taxon>
        <taxon>Spiromyces</taxon>
    </lineage>
</organism>
<gene>
    <name evidence="1" type="ORF">EV182_008700</name>
</gene>
<proteinExistence type="predicted"/>
<keyword evidence="2" id="KW-1185">Reference proteome</keyword>
<reference evidence="1" key="1">
    <citation type="submission" date="2022-06" db="EMBL/GenBank/DDBJ databases">
        <title>Phylogenomic reconstructions and comparative analyses of Kickxellomycotina fungi.</title>
        <authorList>
            <person name="Reynolds N.K."/>
            <person name="Stajich J.E."/>
            <person name="Barry K."/>
            <person name="Grigoriev I.V."/>
            <person name="Crous P."/>
            <person name="Smith M.E."/>
        </authorList>
    </citation>
    <scope>NUCLEOTIDE SEQUENCE</scope>
    <source>
        <strain evidence="1">RSA 2271</strain>
    </source>
</reference>
<sequence>MSTTEPRGPASKSAAISRLTGLLEAEDSDAAAALVQSNDAAADGRKDSDTPNPAEQPDGREEEEEEEEEEVLDLESAPEGFCIECKDQRSLFKCEQCDEEFCEVCFAMLHRTGKRRQHAYTRVRNSSRPAKGASDGAQDSADIDDKQQRDDTDDKDESAMQVEQDSEDLMLKV</sequence>